<evidence type="ECO:0000256" key="2">
    <source>
        <dbReference type="ARBA" id="ARBA00022614"/>
    </source>
</evidence>
<evidence type="ECO:0000256" key="6">
    <source>
        <dbReference type="ARBA" id="ARBA00022989"/>
    </source>
</evidence>
<dbReference type="InterPro" id="IPR000483">
    <property type="entry name" value="Cys-rich_flank_reg_C"/>
</dbReference>
<dbReference type="OMA" id="NSFYQPE"/>
<dbReference type="HOGENOM" id="CLU_000288_18_24_1"/>
<evidence type="ECO:0000259" key="15">
    <source>
        <dbReference type="PROSITE" id="PS50835"/>
    </source>
</evidence>
<reference evidence="17" key="1">
    <citation type="submission" date="2011-08" db="EMBL/GenBank/DDBJ databases">
        <title>The draft genome of Latimeria chalumnae.</title>
        <authorList>
            <person name="Di Palma F."/>
            <person name="Alfoldi J."/>
            <person name="Johnson J."/>
            <person name="Berlin A."/>
            <person name="Gnerre S."/>
            <person name="Jaffe D."/>
            <person name="MacCallum I."/>
            <person name="Young S."/>
            <person name="Walker B.J."/>
            <person name="Lander E."/>
            <person name="Lindblad-Toh K."/>
        </authorList>
    </citation>
    <scope>NUCLEOTIDE SEQUENCE [LARGE SCALE GENOMIC DNA]</scope>
    <source>
        <strain evidence="17">Wild caught</strain>
    </source>
</reference>
<evidence type="ECO:0000256" key="8">
    <source>
        <dbReference type="ARBA" id="ARBA00023157"/>
    </source>
</evidence>
<keyword evidence="9" id="KW-0325">Glycoprotein</keyword>
<dbReference type="AlphaFoldDB" id="H2ZZ54"/>
<evidence type="ECO:0000256" key="11">
    <source>
        <dbReference type="ARBA" id="ARBA00071476"/>
    </source>
</evidence>
<dbReference type="SMART" id="SM00082">
    <property type="entry name" value="LRRCT"/>
    <property type="match status" value="1"/>
</dbReference>
<dbReference type="STRING" id="7897.ENSLACP00000002675"/>
<dbReference type="PANTHER" id="PTHR24366:SF129">
    <property type="entry name" value="LEUCINE RICH REPEAT CONTAINING 24"/>
    <property type="match status" value="1"/>
</dbReference>
<dbReference type="SMART" id="SM00408">
    <property type="entry name" value="IGc2"/>
    <property type="match status" value="1"/>
</dbReference>
<keyword evidence="7 13" id="KW-0472">Membrane</keyword>
<dbReference type="Pfam" id="PF00560">
    <property type="entry name" value="LRR_1"/>
    <property type="match status" value="1"/>
</dbReference>
<dbReference type="eggNOG" id="KOG4237">
    <property type="taxonomic scope" value="Eukaryota"/>
</dbReference>
<feature type="compositionally biased region" description="Acidic residues" evidence="12">
    <location>
        <begin position="515"/>
        <end position="532"/>
    </location>
</feature>
<reference evidence="16" key="3">
    <citation type="submission" date="2025-09" db="UniProtKB">
        <authorList>
            <consortium name="Ensembl"/>
        </authorList>
    </citation>
    <scope>IDENTIFICATION</scope>
</reference>
<evidence type="ECO:0000313" key="16">
    <source>
        <dbReference type="Ensembl" id="ENSLACP00000002675.1"/>
    </source>
</evidence>
<dbReference type="PROSITE" id="PS51450">
    <property type="entry name" value="LRR"/>
    <property type="match status" value="2"/>
</dbReference>
<evidence type="ECO:0000256" key="7">
    <source>
        <dbReference type="ARBA" id="ARBA00023136"/>
    </source>
</evidence>
<feature type="signal peptide" evidence="14">
    <location>
        <begin position="1"/>
        <end position="25"/>
    </location>
</feature>
<dbReference type="InterPro" id="IPR000372">
    <property type="entry name" value="LRRNT"/>
</dbReference>
<dbReference type="FunCoup" id="H2ZZ54">
    <property type="interactions" value="101"/>
</dbReference>
<dbReference type="SUPFAM" id="SSF48726">
    <property type="entry name" value="Immunoglobulin"/>
    <property type="match status" value="1"/>
</dbReference>
<dbReference type="SMART" id="SM00365">
    <property type="entry name" value="LRR_SD22"/>
    <property type="match status" value="4"/>
</dbReference>
<dbReference type="GeneTree" id="ENSGT00940000160141"/>
<sequence length="553" mass="61810">PPVLALMDLIPVLLIVSFHMLRTHSCPTGCRCYSMTVECGSTGLKEVPSGIPHSMQTLFLQDNSIFQIRREDLSELPRLQYLYIQNNSISAIEPGSFQNQTSLVELALNGNRIHLVSSSIFKGMEHLRVLYLAGNQITKIADFTFAGLQRLQELHLQENSIETLEDQALAGLSSLALLDLSRNNLRTISQAALRPLISLQVLRLTVENPWRCDCALHWLRTWITEQGQRLLTSSNKRIVCSEPPRLSHQSLLGVSGNSLICIPPVVQVQPMEVMARLGDDLRVSCQASGYPQPQVSWKKLARVRAEMSKVDPRPADSSVGGGTFQLLERNKGEPFDRDTGSGMLFLSNITAAHAGKYECEASNAGGTAKVAFHLMVNLSNQLSRSYPSVDISQEPLYDMESMEFSALSMATQTAIAIGISLLALIALLLVVVIYRKHRKRKKEKKEENILYVNDYSDGPTTFAQLEEYRDERGHEMFVIDRNKTVFPTYKDSEGMGSLMGLPQLDQLQDQATQTVEEEAGPDEEAGREEGEEEEMFVNQGIMFQHHIAYEIHC</sequence>
<evidence type="ECO:0000256" key="4">
    <source>
        <dbReference type="ARBA" id="ARBA00022729"/>
    </source>
</evidence>
<feature type="domain" description="Ig-like" evidence="15">
    <location>
        <begin position="263"/>
        <end position="371"/>
    </location>
</feature>
<dbReference type="InterPro" id="IPR003599">
    <property type="entry name" value="Ig_sub"/>
</dbReference>
<proteinExistence type="predicted"/>
<dbReference type="FunFam" id="2.60.40.10:FF:001325">
    <property type="entry name" value="Leucine rich repeat containing 24"/>
    <property type="match status" value="1"/>
</dbReference>
<dbReference type="FunFam" id="3.80.10.10:FF:000082">
    <property type="entry name" value="Leucine-rich repeat-containing 24"/>
    <property type="match status" value="1"/>
</dbReference>
<keyword evidence="4 14" id="KW-0732">Signal</keyword>
<feature type="chain" id="PRO_5003579672" description="Leucine-rich repeat-containing protein 24" evidence="14">
    <location>
        <begin position="26"/>
        <end position="553"/>
    </location>
</feature>
<dbReference type="Proteomes" id="UP000008672">
    <property type="component" value="Unassembled WGS sequence"/>
</dbReference>
<dbReference type="SUPFAM" id="SSF52058">
    <property type="entry name" value="L domain-like"/>
    <property type="match status" value="1"/>
</dbReference>
<name>H2ZZ54_LATCH</name>
<dbReference type="InterPro" id="IPR036179">
    <property type="entry name" value="Ig-like_dom_sf"/>
</dbReference>
<evidence type="ECO:0000256" key="5">
    <source>
        <dbReference type="ARBA" id="ARBA00022737"/>
    </source>
</evidence>
<dbReference type="InterPro" id="IPR001611">
    <property type="entry name" value="Leu-rich_rpt"/>
</dbReference>
<evidence type="ECO:0000256" key="14">
    <source>
        <dbReference type="SAM" id="SignalP"/>
    </source>
</evidence>
<dbReference type="Gene3D" id="3.80.10.10">
    <property type="entry name" value="Ribonuclease Inhibitor"/>
    <property type="match status" value="2"/>
</dbReference>
<organism evidence="16 17">
    <name type="scientific">Latimeria chalumnae</name>
    <name type="common">Coelacanth</name>
    <dbReference type="NCBI Taxonomy" id="7897"/>
    <lineage>
        <taxon>Eukaryota</taxon>
        <taxon>Metazoa</taxon>
        <taxon>Chordata</taxon>
        <taxon>Craniata</taxon>
        <taxon>Vertebrata</taxon>
        <taxon>Euteleostomi</taxon>
        <taxon>Coelacanthiformes</taxon>
        <taxon>Coelacanthidae</taxon>
        <taxon>Latimeria</taxon>
    </lineage>
</organism>
<dbReference type="InParanoid" id="H2ZZ54"/>
<dbReference type="Pfam" id="PF13855">
    <property type="entry name" value="LRR_8"/>
    <property type="match status" value="1"/>
</dbReference>
<keyword evidence="10" id="KW-0393">Immunoglobulin domain</keyword>
<dbReference type="Ensembl" id="ENSLACT00000002697.1">
    <property type="protein sequence ID" value="ENSLACP00000002675.1"/>
    <property type="gene ID" value="ENSLACG00000002393.1"/>
</dbReference>
<dbReference type="InterPro" id="IPR013783">
    <property type="entry name" value="Ig-like_fold"/>
</dbReference>
<evidence type="ECO:0000256" key="10">
    <source>
        <dbReference type="ARBA" id="ARBA00023319"/>
    </source>
</evidence>
<keyword evidence="17" id="KW-1185">Reference proteome</keyword>
<dbReference type="InterPro" id="IPR007110">
    <property type="entry name" value="Ig-like_dom"/>
</dbReference>
<dbReference type="SMART" id="SM00369">
    <property type="entry name" value="LRR_TYP"/>
    <property type="match status" value="5"/>
</dbReference>
<keyword evidence="5" id="KW-0677">Repeat</keyword>
<feature type="transmembrane region" description="Helical" evidence="13">
    <location>
        <begin position="414"/>
        <end position="434"/>
    </location>
</feature>
<dbReference type="PANTHER" id="PTHR24366">
    <property type="entry name" value="IG(IMMUNOGLOBULIN) AND LRR(LEUCINE RICH REPEAT) DOMAINS"/>
    <property type="match status" value="1"/>
</dbReference>
<dbReference type="EMBL" id="AFYH01100923">
    <property type="status" value="NOT_ANNOTATED_CDS"/>
    <property type="molecule type" value="Genomic_DNA"/>
</dbReference>
<dbReference type="Pfam" id="PF13927">
    <property type="entry name" value="Ig_3"/>
    <property type="match status" value="1"/>
</dbReference>
<dbReference type="SMART" id="SM00409">
    <property type="entry name" value="IG"/>
    <property type="match status" value="1"/>
</dbReference>
<dbReference type="InterPro" id="IPR003598">
    <property type="entry name" value="Ig_sub2"/>
</dbReference>
<gene>
    <name evidence="16" type="primary">LRRC24</name>
</gene>
<dbReference type="EMBL" id="AFYH01100924">
    <property type="status" value="NOT_ANNOTATED_CDS"/>
    <property type="molecule type" value="Genomic_DNA"/>
</dbReference>
<dbReference type="SMART" id="SM00013">
    <property type="entry name" value="LRRNT"/>
    <property type="match status" value="1"/>
</dbReference>
<feature type="region of interest" description="Disordered" evidence="12">
    <location>
        <begin position="512"/>
        <end position="532"/>
    </location>
</feature>
<dbReference type="FunFam" id="3.80.10.10:FF:000184">
    <property type="entry name" value="leucine-rich repeat-containing protein 24"/>
    <property type="match status" value="1"/>
</dbReference>
<evidence type="ECO:0000256" key="9">
    <source>
        <dbReference type="ARBA" id="ARBA00023180"/>
    </source>
</evidence>
<evidence type="ECO:0000313" key="17">
    <source>
        <dbReference type="Proteomes" id="UP000008672"/>
    </source>
</evidence>
<keyword evidence="8" id="KW-1015">Disulfide bond</keyword>
<dbReference type="Gene3D" id="2.60.40.10">
    <property type="entry name" value="Immunoglobulins"/>
    <property type="match status" value="1"/>
</dbReference>
<keyword evidence="6 13" id="KW-1133">Transmembrane helix</keyword>
<evidence type="ECO:0000256" key="3">
    <source>
        <dbReference type="ARBA" id="ARBA00022692"/>
    </source>
</evidence>
<reference evidence="16" key="2">
    <citation type="submission" date="2025-08" db="UniProtKB">
        <authorList>
            <consortium name="Ensembl"/>
        </authorList>
    </citation>
    <scope>IDENTIFICATION</scope>
</reference>
<dbReference type="InterPro" id="IPR032675">
    <property type="entry name" value="LRR_dom_sf"/>
</dbReference>
<protein>
    <recommendedName>
        <fullName evidence="11">Leucine-rich repeat-containing protein 24</fullName>
    </recommendedName>
</protein>
<evidence type="ECO:0000256" key="1">
    <source>
        <dbReference type="ARBA" id="ARBA00004167"/>
    </source>
</evidence>
<keyword evidence="2" id="KW-0433">Leucine-rich repeat</keyword>
<evidence type="ECO:0000256" key="13">
    <source>
        <dbReference type="SAM" id="Phobius"/>
    </source>
</evidence>
<dbReference type="PROSITE" id="PS50835">
    <property type="entry name" value="IG_LIKE"/>
    <property type="match status" value="1"/>
</dbReference>
<evidence type="ECO:0000256" key="12">
    <source>
        <dbReference type="SAM" id="MobiDB-lite"/>
    </source>
</evidence>
<accession>H2ZZ54</accession>
<keyword evidence="3 13" id="KW-0812">Transmembrane</keyword>
<dbReference type="GO" id="GO:0016020">
    <property type="term" value="C:membrane"/>
    <property type="evidence" value="ECO:0007669"/>
    <property type="project" value="UniProtKB-SubCell"/>
</dbReference>
<dbReference type="InterPro" id="IPR003591">
    <property type="entry name" value="Leu-rich_rpt_typical-subtyp"/>
</dbReference>
<comment type="subcellular location">
    <subcellularLocation>
        <location evidence="1">Membrane</location>
        <topology evidence="1">Single-pass membrane protein</topology>
    </subcellularLocation>
</comment>